<organism evidence="2 3">
    <name type="scientific">Oculimacula yallundae</name>
    <dbReference type="NCBI Taxonomy" id="86028"/>
    <lineage>
        <taxon>Eukaryota</taxon>
        <taxon>Fungi</taxon>
        <taxon>Dikarya</taxon>
        <taxon>Ascomycota</taxon>
        <taxon>Pezizomycotina</taxon>
        <taxon>Leotiomycetes</taxon>
        <taxon>Helotiales</taxon>
        <taxon>Ploettnerulaceae</taxon>
        <taxon>Oculimacula</taxon>
    </lineage>
</organism>
<protein>
    <submittedName>
        <fullName evidence="2">Uncharacterized protein</fullName>
    </submittedName>
</protein>
<name>A0ABR4CVU0_9HELO</name>
<keyword evidence="3" id="KW-1185">Reference proteome</keyword>
<feature type="region of interest" description="Disordered" evidence="1">
    <location>
        <begin position="1"/>
        <end position="68"/>
    </location>
</feature>
<evidence type="ECO:0000256" key="1">
    <source>
        <dbReference type="SAM" id="MobiDB-lite"/>
    </source>
</evidence>
<dbReference type="Proteomes" id="UP001595075">
    <property type="component" value="Unassembled WGS sequence"/>
</dbReference>
<gene>
    <name evidence="2" type="ORF">VTL71DRAFT_7838</name>
</gene>
<feature type="compositionally biased region" description="Polar residues" evidence="1">
    <location>
        <begin position="28"/>
        <end position="37"/>
    </location>
</feature>
<proteinExistence type="predicted"/>
<evidence type="ECO:0000313" key="3">
    <source>
        <dbReference type="Proteomes" id="UP001595075"/>
    </source>
</evidence>
<comment type="caution">
    <text evidence="2">The sequence shown here is derived from an EMBL/GenBank/DDBJ whole genome shotgun (WGS) entry which is preliminary data.</text>
</comment>
<dbReference type="EMBL" id="JAZHXI010000002">
    <property type="protein sequence ID" value="KAL2074060.1"/>
    <property type="molecule type" value="Genomic_DNA"/>
</dbReference>
<sequence>MNPVAASDHRSPYSETISFKRTYHPQANHPNTTTSHPSKPDSVYSYIPRNSRHAAPSHHNENSLNTIPYSTFHPTHKVNRGCRHRKVVCSMVDYSVKGDLVL</sequence>
<evidence type="ECO:0000313" key="2">
    <source>
        <dbReference type="EMBL" id="KAL2074060.1"/>
    </source>
</evidence>
<accession>A0ABR4CVU0</accession>
<reference evidence="2 3" key="1">
    <citation type="journal article" date="2024" name="Commun. Biol.">
        <title>Comparative genomic analysis of thermophilic fungi reveals convergent evolutionary adaptations and gene losses.</title>
        <authorList>
            <person name="Steindorff A.S."/>
            <person name="Aguilar-Pontes M.V."/>
            <person name="Robinson A.J."/>
            <person name="Andreopoulos B."/>
            <person name="LaButti K."/>
            <person name="Kuo A."/>
            <person name="Mondo S."/>
            <person name="Riley R."/>
            <person name="Otillar R."/>
            <person name="Haridas S."/>
            <person name="Lipzen A."/>
            <person name="Grimwood J."/>
            <person name="Schmutz J."/>
            <person name="Clum A."/>
            <person name="Reid I.D."/>
            <person name="Moisan M.C."/>
            <person name="Butler G."/>
            <person name="Nguyen T.T.M."/>
            <person name="Dewar K."/>
            <person name="Conant G."/>
            <person name="Drula E."/>
            <person name="Henrissat B."/>
            <person name="Hansel C."/>
            <person name="Singer S."/>
            <person name="Hutchinson M.I."/>
            <person name="de Vries R.P."/>
            <person name="Natvig D.O."/>
            <person name="Powell A.J."/>
            <person name="Tsang A."/>
            <person name="Grigoriev I.V."/>
        </authorList>
    </citation>
    <scope>NUCLEOTIDE SEQUENCE [LARGE SCALE GENOMIC DNA]</scope>
    <source>
        <strain evidence="2 3">CBS 494.80</strain>
    </source>
</reference>